<gene>
    <name evidence="1" type="primary">58</name>
    <name evidence="1" type="ORF">PBI_GOLDEN_58</name>
</gene>
<keyword evidence="2" id="KW-1185">Reference proteome</keyword>
<dbReference type="KEGG" id="vg:40101039"/>
<protein>
    <submittedName>
        <fullName evidence="1">Uncharacterized protein</fullName>
    </submittedName>
</protein>
<accession>A0A2P1CFQ2</accession>
<evidence type="ECO:0000313" key="2">
    <source>
        <dbReference type="Proteomes" id="UP000241292"/>
    </source>
</evidence>
<dbReference type="RefSeq" id="YP_009624199.1">
    <property type="nucleotide sequence ID" value="NC_042117.1"/>
</dbReference>
<dbReference type="EMBL" id="MG925343">
    <property type="protein sequence ID" value="AVJ49805.1"/>
    <property type="molecule type" value="Genomic_DNA"/>
</dbReference>
<proteinExistence type="predicted"/>
<dbReference type="GeneID" id="40101039"/>
<name>A0A2P1CFQ2_9CAUD</name>
<organism evidence="1 2">
    <name type="scientific">Microbacterium phage Golden</name>
    <dbReference type="NCBI Taxonomy" id="2099624"/>
    <lineage>
        <taxon>Viruses</taxon>
        <taxon>Duplodnaviria</taxon>
        <taxon>Heunggongvirae</taxon>
        <taxon>Uroviricota</taxon>
        <taxon>Caudoviricetes</taxon>
        <taxon>Kojivirus</taxon>
        <taxon>Kojivirus golden</taxon>
    </lineage>
</organism>
<evidence type="ECO:0000313" key="1">
    <source>
        <dbReference type="EMBL" id="AVJ49805.1"/>
    </source>
</evidence>
<dbReference type="OrthoDB" id="25332at10239"/>
<sequence length="140" mass="15228">MADKAQTEVLPVVDRGDGVVPVLHLRVSASWRVVDKDWAELSMRAKVLGRWMRLTHADHPLLVARRFSGEGKREVPELSAIAGLKAVLGAGGAHVFQLTGSEARVGDGVTEWRYWAWLGAKMTVAVRTQADGTVKFVGLA</sequence>
<dbReference type="Proteomes" id="UP000241292">
    <property type="component" value="Segment"/>
</dbReference>
<reference evidence="1 2" key="1">
    <citation type="submission" date="2018-02" db="EMBL/GenBank/DDBJ databases">
        <authorList>
            <person name="Ashman T.L."/>
            <person name="Iles K.S."/>
            <person name="Zack K.M."/>
            <person name="Garlena R.A."/>
            <person name="Russell D.A."/>
            <person name="Pope W.H."/>
            <person name="Jacobs-Sera D."/>
            <person name="Hatfull G.F."/>
        </authorList>
    </citation>
    <scope>NUCLEOTIDE SEQUENCE [LARGE SCALE GENOMIC DNA]</scope>
</reference>